<dbReference type="EMBL" id="RCHU02000016">
    <property type="protein sequence ID" value="KAL3569503.1"/>
    <property type="molecule type" value="Genomic_DNA"/>
</dbReference>
<proteinExistence type="predicted"/>
<sequence length="104" mass="11795">MLLLEVSIGAITHFELPVESLAINLQGASLDRKEIHILFVHVLFSYARLQVIMHNILGQFALEVKLLTCESSLLIKLQICRHLKAVIMQLVTLVLYRALDPHLI</sequence>
<protein>
    <submittedName>
        <fullName evidence="1">Uncharacterized protein</fullName>
    </submittedName>
</protein>
<comment type="caution">
    <text evidence="1">The sequence shown here is derived from an EMBL/GenBank/DDBJ whole genome shotgun (WGS) entry which is preliminary data.</text>
</comment>
<evidence type="ECO:0000313" key="2">
    <source>
        <dbReference type="Proteomes" id="UP000309997"/>
    </source>
</evidence>
<dbReference type="Proteomes" id="UP000309997">
    <property type="component" value="Unassembled WGS sequence"/>
</dbReference>
<organism evidence="1 2">
    <name type="scientific">Populus alba</name>
    <name type="common">White poplar</name>
    <dbReference type="NCBI Taxonomy" id="43335"/>
    <lineage>
        <taxon>Eukaryota</taxon>
        <taxon>Viridiplantae</taxon>
        <taxon>Streptophyta</taxon>
        <taxon>Embryophyta</taxon>
        <taxon>Tracheophyta</taxon>
        <taxon>Spermatophyta</taxon>
        <taxon>Magnoliopsida</taxon>
        <taxon>eudicotyledons</taxon>
        <taxon>Gunneridae</taxon>
        <taxon>Pentapetalae</taxon>
        <taxon>rosids</taxon>
        <taxon>fabids</taxon>
        <taxon>Malpighiales</taxon>
        <taxon>Salicaceae</taxon>
        <taxon>Saliceae</taxon>
        <taxon>Populus</taxon>
    </lineage>
</organism>
<accession>A0ACC4ATC4</accession>
<name>A0ACC4ATC4_POPAL</name>
<evidence type="ECO:0000313" key="1">
    <source>
        <dbReference type="EMBL" id="KAL3569503.1"/>
    </source>
</evidence>
<gene>
    <name evidence="1" type="ORF">D5086_029393</name>
</gene>
<reference evidence="1 2" key="1">
    <citation type="journal article" date="2024" name="Plant Biotechnol. J.">
        <title>Genome and CRISPR/Cas9 system of a widespread forest tree (Populus alba) in the world.</title>
        <authorList>
            <person name="Liu Y.J."/>
            <person name="Jiang P.F."/>
            <person name="Han X.M."/>
            <person name="Li X.Y."/>
            <person name="Wang H.M."/>
            <person name="Wang Y.J."/>
            <person name="Wang X.X."/>
            <person name="Zeng Q.Y."/>
        </authorList>
    </citation>
    <scope>NUCLEOTIDE SEQUENCE [LARGE SCALE GENOMIC DNA]</scope>
    <source>
        <strain evidence="2">cv. PAL-ZL1</strain>
    </source>
</reference>
<keyword evidence="2" id="KW-1185">Reference proteome</keyword>